<evidence type="ECO:0000256" key="5">
    <source>
        <dbReference type="ARBA" id="ARBA00022741"/>
    </source>
</evidence>
<dbReference type="SUPFAM" id="SSF55874">
    <property type="entry name" value="ATPase domain of HSP90 chaperone/DNA topoisomerase II/histidine kinase"/>
    <property type="match status" value="1"/>
</dbReference>
<dbReference type="EMBL" id="LUKD01000007">
    <property type="protein sequence ID" value="KYG63609.1"/>
    <property type="molecule type" value="Genomic_DNA"/>
</dbReference>
<dbReference type="Proteomes" id="UP000075799">
    <property type="component" value="Unassembled WGS sequence"/>
</dbReference>
<evidence type="ECO:0000256" key="3">
    <source>
        <dbReference type="ARBA" id="ARBA00022553"/>
    </source>
</evidence>
<keyword evidence="3" id="KW-0597">Phosphoprotein</keyword>
<keyword evidence="9" id="KW-0472">Membrane</keyword>
<keyword evidence="6" id="KW-0418">Kinase</keyword>
<keyword evidence="9" id="KW-1133">Transmembrane helix</keyword>
<dbReference type="InterPro" id="IPR003594">
    <property type="entry name" value="HATPase_dom"/>
</dbReference>
<dbReference type="PANTHER" id="PTHR43065:SF10">
    <property type="entry name" value="PEROXIDE STRESS-ACTIVATED HISTIDINE KINASE MAK3"/>
    <property type="match status" value="1"/>
</dbReference>
<evidence type="ECO:0000256" key="6">
    <source>
        <dbReference type="ARBA" id="ARBA00022777"/>
    </source>
</evidence>
<dbReference type="Gene3D" id="1.10.287.130">
    <property type="match status" value="1"/>
</dbReference>
<keyword evidence="7" id="KW-0067">ATP-binding</keyword>
<dbReference type="SMART" id="SM00387">
    <property type="entry name" value="HATPase_c"/>
    <property type="match status" value="1"/>
</dbReference>
<evidence type="ECO:0000256" key="2">
    <source>
        <dbReference type="ARBA" id="ARBA00012438"/>
    </source>
</evidence>
<dbReference type="InterPro" id="IPR003661">
    <property type="entry name" value="HisK_dim/P_dom"/>
</dbReference>
<comment type="caution">
    <text evidence="11">The sequence shown here is derived from an EMBL/GenBank/DDBJ whole genome shotgun (WGS) entry which is preliminary data.</text>
</comment>
<evidence type="ECO:0000313" key="11">
    <source>
        <dbReference type="EMBL" id="KYG63609.1"/>
    </source>
</evidence>
<dbReference type="CDD" id="cd00082">
    <property type="entry name" value="HisKA"/>
    <property type="match status" value="1"/>
</dbReference>
<dbReference type="GO" id="GO:0000155">
    <property type="term" value="F:phosphorelay sensor kinase activity"/>
    <property type="evidence" value="ECO:0007669"/>
    <property type="project" value="InterPro"/>
</dbReference>
<feature type="transmembrane region" description="Helical" evidence="9">
    <location>
        <begin position="25"/>
        <end position="43"/>
    </location>
</feature>
<dbReference type="Pfam" id="PF00512">
    <property type="entry name" value="HisKA"/>
    <property type="match status" value="1"/>
</dbReference>
<keyword evidence="4" id="KW-0808">Transferase</keyword>
<reference evidence="11 12" key="1">
    <citation type="submission" date="2016-03" db="EMBL/GenBank/DDBJ databases">
        <authorList>
            <person name="Ploux O."/>
        </authorList>
    </citation>
    <scope>NUCLEOTIDE SEQUENCE [LARGE SCALE GENOMIC DNA]</scope>
    <source>
        <strain evidence="11 12">EC13</strain>
    </source>
</reference>
<dbReference type="PROSITE" id="PS50109">
    <property type="entry name" value="HIS_KIN"/>
    <property type="match status" value="1"/>
</dbReference>
<dbReference type="InterPro" id="IPR004358">
    <property type="entry name" value="Sig_transdc_His_kin-like_C"/>
</dbReference>
<dbReference type="InterPro" id="IPR005467">
    <property type="entry name" value="His_kinase_dom"/>
</dbReference>
<evidence type="ECO:0000256" key="1">
    <source>
        <dbReference type="ARBA" id="ARBA00000085"/>
    </source>
</evidence>
<name>A0A162G2D9_BDEBC</name>
<evidence type="ECO:0000256" key="8">
    <source>
        <dbReference type="ARBA" id="ARBA00023012"/>
    </source>
</evidence>
<comment type="catalytic activity">
    <reaction evidence="1">
        <text>ATP + protein L-histidine = ADP + protein N-phospho-L-histidine.</text>
        <dbReference type="EC" id="2.7.13.3"/>
    </reaction>
</comment>
<keyword evidence="9" id="KW-0812">Transmembrane</keyword>
<dbReference type="PRINTS" id="PR00344">
    <property type="entry name" value="BCTRLSENSOR"/>
</dbReference>
<dbReference type="Pfam" id="PF02518">
    <property type="entry name" value="HATPase_c"/>
    <property type="match status" value="1"/>
</dbReference>
<evidence type="ECO:0000313" key="12">
    <source>
        <dbReference type="Proteomes" id="UP000075799"/>
    </source>
</evidence>
<dbReference type="Gene3D" id="3.30.565.10">
    <property type="entry name" value="Histidine kinase-like ATPase, C-terminal domain"/>
    <property type="match status" value="1"/>
</dbReference>
<dbReference type="EC" id="2.7.13.3" evidence="2"/>
<dbReference type="PANTHER" id="PTHR43065">
    <property type="entry name" value="SENSOR HISTIDINE KINASE"/>
    <property type="match status" value="1"/>
</dbReference>
<protein>
    <recommendedName>
        <fullName evidence="2">histidine kinase</fullName>
        <ecNumber evidence="2">2.7.13.3</ecNumber>
    </recommendedName>
</protein>
<gene>
    <name evidence="11" type="ORF">AZI87_14530</name>
</gene>
<organism evidence="11 12">
    <name type="scientific">Bdellovibrio bacteriovorus</name>
    <dbReference type="NCBI Taxonomy" id="959"/>
    <lineage>
        <taxon>Bacteria</taxon>
        <taxon>Pseudomonadati</taxon>
        <taxon>Bdellovibrionota</taxon>
        <taxon>Bdellovibrionia</taxon>
        <taxon>Bdellovibrionales</taxon>
        <taxon>Pseudobdellovibrionaceae</taxon>
        <taxon>Bdellovibrio</taxon>
    </lineage>
</organism>
<feature type="transmembrane region" description="Helical" evidence="9">
    <location>
        <begin position="55"/>
        <end position="75"/>
    </location>
</feature>
<dbReference type="InterPro" id="IPR036890">
    <property type="entry name" value="HATPase_C_sf"/>
</dbReference>
<dbReference type="SMART" id="SM00388">
    <property type="entry name" value="HisKA"/>
    <property type="match status" value="1"/>
</dbReference>
<keyword evidence="5" id="KW-0547">Nucleotide-binding</keyword>
<evidence type="ECO:0000256" key="7">
    <source>
        <dbReference type="ARBA" id="ARBA00022840"/>
    </source>
</evidence>
<dbReference type="RefSeq" id="WP_063208605.1">
    <property type="nucleotide sequence ID" value="NZ_LUKD01000007.1"/>
</dbReference>
<dbReference type="InterPro" id="IPR036097">
    <property type="entry name" value="HisK_dim/P_sf"/>
</dbReference>
<evidence type="ECO:0000256" key="4">
    <source>
        <dbReference type="ARBA" id="ARBA00022679"/>
    </source>
</evidence>
<sequence length="345" mass="38179">MKEFLSDVNPVRSIVPQLRRIHPNALITVVALFIFTILTASLFHKESFLNHLFDVICLLVALCSIVAISLCHLYLESQKHAAQTIAVLESKSQELQEQKTIALQSAKMSALGEMVAGMAHEINTPLAAIKMFLSEALYEIENNKADNSTLIGYLHKSDATIDRISKIIKGLRTFARSGETDPFQPYSVQEAIEDAMILCGDRFNTEGVELRWEIPAETIPIECRPVEITQVLLNLMGNALDAVGKLDQKWIELNVSQTPDFVQMRVTDSGPGIDPLVLDKIFQPFFTTKDVGKGTGIGLSISMGIAKGHNGRLFIDPGHVNTSFVIEIPKRQNLQIEDLSLEGII</sequence>
<dbReference type="SUPFAM" id="SSF47384">
    <property type="entry name" value="Homodimeric domain of signal transducing histidine kinase"/>
    <property type="match status" value="1"/>
</dbReference>
<accession>A0A162G2D9</accession>
<dbReference type="GO" id="GO:0005524">
    <property type="term" value="F:ATP binding"/>
    <property type="evidence" value="ECO:0007669"/>
    <property type="project" value="UniProtKB-KW"/>
</dbReference>
<evidence type="ECO:0000256" key="9">
    <source>
        <dbReference type="SAM" id="Phobius"/>
    </source>
</evidence>
<dbReference type="AlphaFoldDB" id="A0A162G2D9"/>
<keyword evidence="8" id="KW-0902">Two-component regulatory system</keyword>
<proteinExistence type="predicted"/>
<dbReference type="OrthoDB" id="1931120at2"/>
<feature type="domain" description="Histidine kinase" evidence="10">
    <location>
        <begin position="117"/>
        <end position="332"/>
    </location>
</feature>
<evidence type="ECO:0000259" key="10">
    <source>
        <dbReference type="PROSITE" id="PS50109"/>
    </source>
</evidence>